<keyword evidence="2" id="KW-1185">Reference proteome</keyword>
<dbReference type="NCBIfam" id="TIGR02589">
    <property type="entry name" value="cas_Csd2"/>
    <property type="match status" value="1"/>
</dbReference>
<dbReference type="Proteomes" id="UP001432180">
    <property type="component" value="Chromosome"/>
</dbReference>
<dbReference type="NCBIfam" id="TIGR01595">
    <property type="entry name" value="cas_CT1132"/>
    <property type="match status" value="1"/>
</dbReference>
<organism evidence="1 2">
    <name type="scientific">Thiorhodovibrio winogradskyi</name>
    <dbReference type="NCBI Taxonomy" id="77007"/>
    <lineage>
        <taxon>Bacteria</taxon>
        <taxon>Pseudomonadati</taxon>
        <taxon>Pseudomonadota</taxon>
        <taxon>Gammaproteobacteria</taxon>
        <taxon>Chromatiales</taxon>
        <taxon>Chromatiaceae</taxon>
        <taxon>Thiorhodovibrio</taxon>
    </lineage>
</organism>
<accession>A0ABZ0S610</accession>
<sequence>MSIGHRYDFVLLFDVQDGNPNGDPDAGNLPRLDAETGQGLVTDVSLKRKVRNFVGLTKQQDDGLFAPGYDIYVKEKAVLGHAHVKAFEKLGINLGETKTIEVPLELEDALAETALPPGIERISDDEGRAQLAFSAVLDKGEVKDWLKDTPDLDKKLAKLIEKALKDTKSRKPSRDETERGRAQMCQDFYDIRTFGAVLSLKSAPNCGQVRGPVQLTFARSVDPIVAAEHSITRMAVATDAEAEKQSGDNRTMGRKHTVPYGLYRAHGFVSAFLAKQTGFDQGDLDLLWQALGQIFEHDRSAARGQMATRGLYVFKHDSELGNAPAHKLFDLIRIERTNPAAPARQIGDYRVHAPQPGPLADFPGVELLIMNP</sequence>
<dbReference type="InterPro" id="IPR006482">
    <property type="entry name" value="Cas7_Csh2/Csh2"/>
</dbReference>
<gene>
    <name evidence="1" type="ORF">Thiowin_01399</name>
</gene>
<reference evidence="1 2" key="1">
    <citation type="journal article" date="2023" name="Microorganisms">
        <title>Thiorhodovibrio frisius and Trv. litoralis spp. nov., Two Novel Members from a Clade of Fastidious Purple Sulfur Bacteria That Exhibit Unique Red-Shifted Light-Harvesting Capabilities.</title>
        <authorList>
            <person name="Methner A."/>
            <person name="Kuzyk S.B."/>
            <person name="Petersen J."/>
            <person name="Bauer S."/>
            <person name="Brinkmann H."/>
            <person name="Sichau K."/>
            <person name="Wanner G."/>
            <person name="Wolf J."/>
            <person name="Neumann-Schaal M."/>
            <person name="Henke P."/>
            <person name="Tank M."/>
            <person name="Sproer C."/>
            <person name="Bunk B."/>
            <person name="Overmann J."/>
        </authorList>
    </citation>
    <scope>NUCLEOTIDE SEQUENCE [LARGE SCALE GENOMIC DNA]</scope>
    <source>
        <strain evidence="1 2">DSM 6702</strain>
    </source>
</reference>
<name>A0ABZ0S610_9GAMM</name>
<proteinExistence type="predicted"/>
<protein>
    <submittedName>
        <fullName evidence="1">CRISPR-associated protein Cas7/Csd2, subtype I-C/DVULG</fullName>
    </submittedName>
</protein>
<dbReference type="Pfam" id="PF05107">
    <property type="entry name" value="Cas_Cas7"/>
    <property type="match status" value="1"/>
</dbReference>
<evidence type="ECO:0000313" key="1">
    <source>
        <dbReference type="EMBL" id="WPL16445.1"/>
    </source>
</evidence>
<dbReference type="EMBL" id="CP121472">
    <property type="protein sequence ID" value="WPL16445.1"/>
    <property type="molecule type" value="Genomic_DNA"/>
</dbReference>
<dbReference type="InterPro" id="IPR013418">
    <property type="entry name" value="CRISPR-assoc_prot_Cas7/Csd2"/>
</dbReference>
<evidence type="ECO:0000313" key="2">
    <source>
        <dbReference type="Proteomes" id="UP001432180"/>
    </source>
</evidence>
<dbReference type="RefSeq" id="WP_328986995.1">
    <property type="nucleotide sequence ID" value="NZ_CP121472.1"/>
</dbReference>